<dbReference type="OrthoDB" id="9812089at2"/>
<gene>
    <name evidence="2" type="ORF">GLV98_10190</name>
</gene>
<accession>A0A845E6R1</accession>
<dbReference type="SUPFAM" id="SSF54427">
    <property type="entry name" value="NTF2-like"/>
    <property type="match status" value="1"/>
</dbReference>
<protein>
    <submittedName>
        <fullName evidence="2">Nuclear transport factor 2 family protein</fullName>
    </submittedName>
</protein>
<dbReference type="Gene3D" id="3.10.450.50">
    <property type="match status" value="1"/>
</dbReference>
<organism evidence="2 3">
    <name type="scientific">Halobacillus litoralis</name>
    <dbReference type="NCBI Taxonomy" id="45668"/>
    <lineage>
        <taxon>Bacteria</taxon>
        <taxon>Bacillati</taxon>
        <taxon>Bacillota</taxon>
        <taxon>Bacilli</taxon>
        <taxon>Bacillales</taxon>
        <taxon>Bacillaceae</taxon>
        <taxon>Halobacillus</taxon>
    </lineage>
</organism>
<dbReference type="RefSeq" id="WP_160914742.1">
    <property type="nucleotide sequence ID" value="NZ_WMEZ01000003.1"/>
</dbReference>
<evidence type="ECO:0000313" key="3">
    <source>
        <dbReference type="Proteomes" id="UP000447393"/>
    </source>
</evidence>
<dbReference type="InterPro" id="IPR037401">
    <property type="entry name" value="SnoaL-like"/>
</dbReference>
<name>A0A845E6R1_9BACI</name>
<dbReference type="Proteomes" id="UP000447393">
    <property type="component" value="Unassembled WGS sequence"/>
</dbReference>
<dbReference type="InterPro" id="IPR032710">
    <property type="entry name" value="NTF2-like_dom_sf"/>
</dbReference>
<evidence type="ECO:0000259" key="1">
    <source>
        <dbReference type="Pfam" id="PF12680"/>
    </source>
</evidence>
<proteinExistence type="predicted"/>
<dbReference type="Pfam" id="PF12680">
    <property type="entry name" value="SnoaL_2"/>
    <property type="match status" value="1"/>
</dbReference>
<reference evidence="2 3" key="1">
    <citation type="submission" date="2019-11" db="EMBL/GenBank/DDBJ databases">
        <title>Genome sequences of 17 halophilic strains isolated from different environments.</title>
        <authorList>
            <person name="Furrow R.E."/>
        </authorList>
    </citation>
    <scope>NUCLEOTIDE SEQUENCE [LARGE SCALE GENOMIC DNA]</scope>
    <source>
        <strain evidence="2 3">22505_10_Sand</strain>
    </source>
</reference>
<feature type="domain" description="SnoaL-like" evidence="1">
    <location>
        <begin position="25"/>
        <end position="112"/>
    </location>
</feature>
<comment type="caution">
    <text evidence="2">The sequence shown here is derived from an EMBL/GenBank/DDBJ whole genome shotgun (WGS) entry which is preliminary data.</text>
</comment>
<dbReference type="AlphaFoldDB" id="A0A845E6R1"/>
<dbReference type="EMBL" id="WMEZ01000003">
    <property type="protein sequence ID" value="MYL49859.1"/>
    <property type="molecule type" value="Genomic_DNA"/>
</dbReference>
<evidence type="ECO:0000313" key="2">
    <source>
        <dbReference type="EMBL" id="MYL49859.1"/>
    </source>
</evidence>
<sequence>MSSEQNNTASTNKERAVSFLKQVADGEVREAYRTYISPGFSHHNPYFRGDADSLMVAMEEDASKNPHKTLEVHRAIEEKDIVVVHSHIKQQQEDTGVAVVHMMRFENGQIVELWDVGQPIPEDSLNENGAF</sequence>